<name>A0AAE3DLN5_9FIRM</name>
<feature type="transmembrane region" description="Helical" evidence="1">
    <location>
        <begin position="96"/>
        <end position="115"/>
    </location>
</feature>
<evidence type="ECO:0000256" key="1">
    <source>
        <dbReference type="SAM" id="Phobius"/>
    </source>
</evidence>
<feature type="transmembrane region" description="Helical" evidence="1">
    <location>
        <begin position="369"/>
        <end position="387"/>
    </location>
</feature>
<feature type="transmembrane region" description="Helical" evidence="1">
    <location>
        <begin position="12"/>
        <end position="31"/>
    </location>
</feature>
<feature type="transmembrane region" description="Helical" evidence="1">
    <location>
        <begin position="174"/>
        <end position="190"/>
    </location>
</feature>
<evidence type="ECO:0000313" key="3">
    <source>
        <dbReference type="Proteomes" id="UP001199355"/>
    </source>
</evidence>
<dbReference type="Proteomes" id="UP001199355">
    <property type="component" value="Unassembled WGS sequence"/>
</dbReference>
<keyword evidence="1" id="KW-1133">Transmembrane helix</keyword>
<protein>
    <submittedName>
        <fullName evidence="2">Uncharacterized protein</fullName>
    </submittedName>
</protein>
<evidence type="ECO:0000313" key="2">
    <source>
        <dbReference type="EMBL" id="MCC2166579.1"/>
    </source>
</evidence>
<feature type="transmembrane region" description="Helical" evidence="1">
    <location>
        <begin position="344"/>
        <end position="363"/>
    </location>
</feature>
<feature type="transmembrane region" description="Helical" evidence="1">
    <location>
        <begin position="394"/>
        <end position="416"/>
    </location>
</feature>
<dbReference type="AlphaFoldDB" id="A0AAE3DLN5"/>
<feature type="transmembrane region" description="Helical" evidence="1">
    <location>
        <begin position="67"/>
        <end position="84"/>
    </location>
</feature>
<keyword evidence="1" id="KW-0812">Transmembrane</keyword>
<sequence length="452" mass="51386">MIRKWKKFPFPWLLPVLFFAALWLLGTTGIYNDSNQYIAMHIHREPLYSFFLWIFRSLFGETKYLDIVRFLQNGLAAFSVIWLAESLKKRFAFGQWMEALVCLILLAPHIITPVFSASGLVLSNGVISEALGLPLFYLFTAQCMKMVYTRQRGAALSSLLLSLFLSLVRGQMMFTILLWLVFAGAVVIVEKKKLAKRLLICVVCTALAFGTRTLLVKSYNLVFNGYFINNTFGSVGLLANILYAADEEDAERIADQDARVMFELSYRLAKEQGATYQDAPEGFFNRAAHLEKWHDAIKFEMIEEPWRQLHDREGFIDYIPENVESDRIAATIVKSLLPAVLGRWLYDYLALVCYGLIRSIAVVHPLLNWYALTAYLAYIVLAALAWRKNHNSNAVWLAAFSLLAVFANVFATSMIIMCLSRYVIYGLPLFYVSGLMLLYELAGGKTAGELKH</sequence>
<organism evidence="2 3">
    <name type="scientific">Gallintestinimicrobium propionicum</name>
    <dbReference type="NCBI Taxonomy" id="2981770"/>
    <lineage>
        <taxon>Bacteria</taxon>
        <taxon>Bacillati</taxon>
        <taxon>Bacillota</taxon>
        <taxon>Clostridia</taxon>
        <taxon>Lachnospirales</taxon>
        <taxon>Lachnospiraceae</taxon>
        <taxon>Gallintestinimicrobium</taxon>
    </lineage>
</organism>
<keyword evidence="1" id="KW-0472">Membrane</keyword>
<feature type="transmembrane region" description="Helical" evidence="1">
    <location>
        <begin position="422"/>
        <end position="442"/>
    </location>
</feature>
<reference evidence="2 3" key="1">
    <citation type="submission" date="2021-10" db="EMBL/GenBank/DDBJ databases">
        <title>Anaerobic single-cell dispensing facilitates the cultivation of human gut bacteria.</title>
        <authorList>
            <person name="Afrizal A."/>
        </authorList>
    </citation>
    <scope>NUCLEOTIDE SEQUENCE [LARGE SCALE GENOMIC DNA]</scope>
    <source>
        <strain evidence="2 3">CLA-AA-H244</strain>
    </source>
</reference>
<proteinExistence type="predicted"/>
<dbReference type="RefSeq" id="WP_308727659.1">
    <property type="nucleotide sequence ID" value="NZ_JAJEQF010000003.1"/>
</dbReference>
<dbReference type="EMBL" id="JAJEQF010000003">
    <property type="protein sequence ID" value="MCC2166579.1"/>
    <property type="molecule type" value="Genomic_DNA"/>
</dbReference>
<gene>
    <name evidence="2" type="ORF">LKD45_02495</name>
</gene>
<keyword evidence="3" id="KW-1185">Reference proteome</keyword>
<feature type="transmembrane region" description="Helical" evidence="1">
    <location>
        <begin position="227"/>
        <end position="245"/>
    </location>
</feature>
<accession>A0AAE3DLN5</accession>
<feature type="transmembrane region" description="Helical" evidence="1">
    <location>
        <begin position="197"/>
        <end position="215"/>
    </location>
</feature>
<comment type="caution">
    <text evidence="2">The sequence shown here is derived from an EMBL/GenBank/DDBJ whole genome shotgun (WGS) entry which is preliminary data.</text>
</comment>